<evidence type="ECO:0000313" key="2">
    <source>
        <dbReference type="Proteomes" id="UP001150603"/>
    </source>
</evidence>
<gene>
    <name evidence="1" type="ORF">FBU59_001500</name>
</gene>
<name>A0ACC1JDN2_9FUNG</name>
<reference evidence="1" key="1">
    <citation type="submission" date="2022-07" db="EMBL/GenBank/DDBJ databases">
        <title>Phylogenomic reconstructions and comparative analyses of Kickxellomycotina fungi.</title>
        <authorList>
            <person name="Reynolds N.K."/>
            <person name="Stajich J.E."/>
            <person name="Barry K."/>
            <person name="Grigoriev I.V."/>
            <person name="Crous P."/>
            <person name="Smith M.E."/>
        </authorList>
    </citation>
    <scope>NUCLEOTIDE SEQUENCE</scope>
    <source>
        <strain evidence="1">NRRL 5244</strain>
    </source>
</reference>
<evidence type="ECO:0000313" key="1">
    <source>
        <dbReference type="EMBL" id="KAJ1948635.1"/>
    </source>
</evidence>
<accession>A0ACC1JDN2</accession>
<proteinExistence type="predicted"/>
<sequence length="433" mass="47434">MTAEIGPWHERGQYMGILGAVFGLSTTIGPLAGGLVADKWTWRYSFYVNVPLVCLTLIVLLLLVRVKAYPLPFKEKIARVDFFGALMLVTGLMLLLLGLNWGGRVYLWVSPVVIICISVGLLLLGVFFFVEVKLAIEPIIDPRLFRVRNVALIIPIEVCVGAVFFNAIFNLPAYYSVTQNSTASQSGVHMVPIACGVVVCSIVSGWLIARYNMYRLIAWVGTVSLTLGAGLLCLFDAHLSTVAQVPIMALLGSGIGCCIQTFLLTVQASVKPTDLAITTAFATFSQMSGGILGLAFGGLMKQFPAYAHVIREAKNDVNDLWSMDLPQYIRDGIISAYLTGLKHNFILFTCLGAITVVLSVFIDRVPPPKSSPGSLDHTQPVQDVGIDEMTVAGLHRRHHGYDEIQELQAIEARSRNATELNRREYEEALGLEW</sequence>
<dbReference type="Proteomes" id="UP001150603">
    <property type="component" value="Unassembled WGS sequence"/>
</dbReference>
<dbReference type="EMBL" id="JANBPW010000673">
    <property type="protein sequence ID" value="KAJ1948635.1"/>
    <property type="molecule type" value="Genomic_DNA"/>
</dbReference>
<organism evidence="1 2">
    <name type="scientific">Linderina macrospora</name>
    <dbReference type="NCBI Taxonomy" id="4868"/>
    <lineage>
        <taxon>Eukaryota</taxon>
        <taxon>Fungi</taxon>
        <taxon>Fungi incertae sedis</taxon>
        <taxon>Zoopagomycota</taxon>
        <taxon>Kickxellomycotina</taxon>
        <taxon>Kickxellomycetes</taxon>
        <taxon>Kickxellales</taxon>
        <taxon>Kickxellaceae</taxon>
        <taxon>Linderina</taxon>
    </lineage>
</organism>
<comment type="caution">
    <text evidence="1">The sequence shown here is derived from an EMBL/GenBank/DDBJ whole genome shotgun (WGS) entry which is preliminary data.</text>
</comment>
<protein>
    <submittedName>
        <fullName evidence="1">Uncharacterized protein</fullName>
    </submittedName>
</protein>
<keyword evidence="2" id="KW-1185">Reference proteome</keyword>